<dbReference type="Gene3D" id="3.40.50.2300">
    <property type="match status" value="2"/>
</dbReference>
<dbReference type="InterPro" id="IPR028081">
    <property type="entry name" value="Leu-bd"/>
</dbReference>
<feature type="domain" description="Leucine-binding protein" evidence="4">
    <location>
        <begin position="47"/>
        <end position="386"/>
    </location>
</feature>
<reference evidence="5" key="1">
    <citation type="journal article" date="2021" name="Microbiology">
        <title>Metagenomic Analysis of the Microbial Community in the Underground Coal Fire Area (Kemerovo Region, Russia) Revealed Predominance of Thermophilic Members of the Phyla Deinococcus-thermus, Aquificae, and Firmicutes.</title>
        <authorList>
            <person name="Kadnikov V."/>
            <person name="Mardanov A.V."/>
            <person name="Beletsky A.V."/>
            <person name="Karnachuk O.V."/>
            <person name="Ravin N.V."/>
        </authorList>
    </citation>
    <scope>NUCLEOTIDE SEQUENCE</scope>
    <source>
        <strain evidence="5">RBS10-49</strain>
    </source>
</reference>
<feature type="compositionally biased region" description="Polar residues" evidence="3">
    <location>
        <begin position="30"/>
        <end position="43"/>
    </location>
</feature>
<feature type="region of interest" description="Disordered" evidence="3">
    <location>
        <begin position="13"/>
        <end position="43"/>
    </location>
</feature>
<evidence type="ECO:0000256" key="2">
    <source>
        <dbReference type="ARBA" id="ARBA00022729"/>
    </source>
</evidence>
<dbReference type="Pfam" id="PF13458">
    <property type="entry name" value="Peripla_BP_6"/>
    <property type="match status" value="1"/>
</dbReference>
<comment type="caution">
    <text evidence="5">The sequence shown here is derived from an EMBL/GenBank/DDBJ whole genome shotgun (WGS) entry which is preliminary data.</text>
</comment>
<dbReference type="CDD" id="cd20014">
    <property type="entry name" value="PBP1_RPA0668_benzoate-like"/>
    <property type="match status" value="1"/>
</dbReference>
<dbReference type="SUPFAM" id="SSF53822">
    <property type="entry name" value="Periplasmic binding protein-like I"/>
    <property type="match status" value="1"/>
</dbReference>
<sequence>MLILAISTVGCGSTKPAGGPPSEDRGNASKPATDQGVSETGASGQNPIKIGAILPYSGVYAALGESLTRGMELYFDSINWEVAGRKIELIKEDEENDPQVALRKLRKLVGQDRIDVLTGPVNTAVAYALRDEVDQQGIPFLVSHAGGNDLTRSKRSEYIWRSSFNSWQIGYSMGKHAYEVIGKKMFVIAPDYAFGREVTTAFKQAFTQAGGQIVGELYPPLGANDYASYLTQIKSAKPDAVYAFFAGSDAVRFVKQYDEYGLKGKIPLIGSGWLVAENVRPAMGTSAEGIISTMFWDYSLGTLENQAFVKAYEEKYKERPSLEAVEGYDAARVIVEAFKKLNGDTSDKKKIAEAIGQVEFISPRGPIKFDPETHHIIQQMYLIKTVLKDGKTENMVMGTLGEFKDPGQ</sequence>
<dbReference type="PANTHER" id="PTHR30483">
    <property type="entry name" value="LEUCINE-SPECIFIC-BINDING PROTEIN"/>
    <property type="match status" value="1"/>
</dbReference>
<dbReference type="Proteomes" id="UP000748108">
    <property type="component" value="Unassembled WGS sequence"/>
</dbReference>
<evidence type="ECO:0000259" key="4">
    <source>
        <dbReference type="Pfam" id="PF13458"/>
    </source>
</evidence>
<dbReference type="InterPro" id="IPR051010">
    <property type="entry name" value="BCAA_transport"/>
</dbReference>
<proteinExistence type="inferred from homology"/>
<name>A0A947G7T5_HYDSH</name>
<dbReference type="PANTHER" id="PTHR30483:SF6">
    <property type="entry name" value="PERIPLASMIC BINDING PROTEIN OF ABC TRANSPORTER FOR NATURAL AMINO ACIDS"/>
    <property type="match status" value="1"/>
</dbReference>
<comment type="similarity">
    <text evidence="1">Belongs to the leucine-binding protein family.</text>
</comment>
<evidence type="ECO:0000313" key="5">
    <source>
        <dbReference type="EMBL" id="MBT9281872.1"/>
    </source>
</evidence>
<keyword evidence="2" id="KW-0732">Signal</keyword>
<evidence type="ECO:0000256" key="3">
    <source>
        <dbReference type="SAM" id="MobiDB-lite"/>
    </source>
</evidence>
<dbReference type="AlphaFoldDB" id="A0A947G7T5"/>
<gene>
    <name evidence="5" type="ORF">KM312_04340</name>
</gene>
<evidence type="ECO:0000313" key="6">
    <source>
        <dbReference type="Proteomes" id="UP000748108"/>
    </source>
</evidence>
<organism evidence="5 6">
    <name type="scientific">Hydrogenibacillus schlegelii</name>
    <name type="common">Bacillus schlegelii</name>
    <dbReference type="NCBI Taxonomy" id="1484"/>
    <lineage>
        <taxon>Bacteria</taxon>
        <taxon>Bacillati</taxon>
        <taxon>Bacillota</taxon>
        <taxon>Bacilli</taxon>
        <taxon>Bacillales</taxon>
        <taxon>Bacillales Family X. Incertae Sedis</taxon>
        <taxon>Hydrogenibacillus</taxon>
    </lineage>
</organism>
<dbReference type="InterPro" id="IPR028082">
    <property type="entry name" value="Peripla_BP_I"/>
</dbReference>
<accession>A0A947G7T5</accession>
<dbReference type="EMBL" id="JAHHQF010000044">
    <property type="protein sequence ID" value="MBT9281872.1"/>
    <property type="molecule type" value="Genomic_DNA"/>
</dbReference>
<evidence type="ECO:0000256" key="1">
    <source>
        <dbReference type="ARBA" id="ARBA00010062"/>
    </source>
</evidence>
<protein>
    <submittedName>
        <fullName evidence="5">ABC transporter substrate-binding protein</fullName>
    </submittedName>
</protein>